<dbReference type="InterPro" id="IPR036397">
    <property type="entry name" value="RNaseH_sf"/>
</dbReference>
<dbReference type="EMBL" id="JAUCMV010000006">
    <property type="protein sequence ID" value="KAK0390394.1"/>
    <property type="molecule type" value="Genomic_DNA"/>
</dbReference>
<keyword evidence="15" id="KW-0812">Transmembrane</keyword>
<name>A0AA39LAZ3_9BILA</name>
<evidence type="ECO:0000256" key="6">
    <source>
        <dbReference type="ARBA" id="ARBA00022490"/>
    </source>
</evidence>
<feature type="transmembrane region" description="Helical" evidence="15">
    <location>
        <begin position="157"/>
        <end position="178"/>
    </location>
</feature>
<protein>
    <recommendedName>
        <fullName evidence="5">poly(A)-specific ribonuclease</fullName>
        <ecNumber evidence="5">3.1.13.4</ecNumber>
    </recommendedName>
</protein>
<dbReference type="InterPro" id="IPR006941">
    <property type="entry name" value="RNase_CAF1"/>
</dbReference>
<comment type="subcellular location">
    <subcellularLocation>
        <location evidence="3">Cytoplasm</location>
    </subcellularLocation>
    <subcellularLocation>
        <location evidence="2">Nucleus</location>
    </subcellularLocation>
</comment>
<keyword evidence="17" id="KW-1185">Reference proteome</keyword>
<evidence type="ECO:0000256" key="14">
    <source>
        <dbReference type="ARBA" id="ARBA00023242"/>
    </source>
</evidence>
<sequence length="611" mass="69457">MTPVDPIAPSPNVNNFTEVFGSQSLLKTNNSVTWVQLGISVMNLFYVTIIVTVSLRVNKKDLCRLCTLWQFLTHGTSDVFQIIISVIQLSGKVASSKATVLGSGWNIISIIGRVLQSNAAQVYRIMALLLVFLTYLSHKHPFFYFRMFKHAKRNTMFIYGFMFVCLHSIIANATNTASEKGISFESTGTLIVLLFTFYILQLVMIAPVFLMIVLYVMSLHAIIKYARKKARRGESTVPQQKQLASVVLYSTAPNILLIPPTIQNICYVILAHFTDGNISASLLSIINVIDVVSRCCVYARMPVLTVSTFLAFSPYRKALLSYFGQGTRPLIYRTFSKIIFIMIHEPRIVNVWKENLQEEFDKILYLLEDYKFVAMDTEFPGVATVPREKFARKEDFNLNQVVSNANLLKLIQVGLVIMNDKGELPPGNNVWQFNFQFSKTNDLFVQDSIDLLEQVGIDFDRHEIHGIDSVDFAELLTSSGFLCNNEITWITFHGAYDFSYLLRCAMMRNIPSDPRLFSRALKIYFPRSYDLKVLTTTKRIPLHGSLKKVAEILNIERCGTQHQAGPDALLTAQAFFKVRRLLLSHEWEKVVKTANRLIYGLGDTLCNPWSF</sequence>
<accession>A0AA39LAZ3</accession>
<keyword evidence="7" id="KW-0540">Nuclease</keyword>
<dbReference type="Gene3D" id="3.30.420.10">
    <property type="entry name" value="Ribonuclease H-like superfamily/Ribonuclease H"/>
    <property type="match status" value="1"/>
</dbReference>
<dbReference type="GO" id="GO:0004535">
    <property type="term" value="F:poly(A)-specific ribonuclease activity"/>
    <property type="evidence" value="ECO:0007669"/>
    <property type="project" value="UniProtKB-EC"/>
</dbReference>
<dbReference type="SUPFAM" id="SSF53098">
    <property type="entry name" value="Ribonuclease H-like"/>
    <property type="match status" value="1"/>
</dbReference>
<keyword evidence="12" id="KW-0805">Transcription regulation</keyword>
<keyword evidence="15" id="KW-0472">Membrane</keyword>
<dbReference type="PANTHER" id="PTHR10797">
    <property type="entry name" value="CCR4-NOT TRANSCRIPTION COMPLEX SUBUNIT"/>
    <property type="match status" value="1"/>
</dbReference>
<evidence type="ECO:0000256" key="2">
    <source>
        <dbReference type="ARBA" id="ARBA00004123"/>
    </source>
</evidence>
<dbReference type="AlphaFoldDB" id="A0AA39LAZ3"/>
<dbReference type="GO" id="GO:0003723">
    <property type="term" value="F:RNA binding"/>
    <property type="evidence" value="ECO:0007669"/>
    <property type="project" value="UniProtKB-KW"/>
</dbReference>
<dbReference type="GO" id="GO:0005634">
    <property type="term" value="C:nucleus"/>
    <property type="evidence" value="ECO:0007669"/>
    <property type="project" value="UniProtKB-SubCell"/>
</dbReference>
<comment type="caution">
    <text evidence="16">The sequence shown here is derived from an EMBL/GenBank/DDBJ whole genome shotgun (WGS) entry which is preliminary data.</text>
</comment>
<dbReference type="Proteomes" id="UP001175271">
    <property type="component" value="Unassembled WGS sequence"/>
</dbReference>
<evidence type="ECO:0000256" key="3">
    <source>
        <dbReference type="ARBA" id="ARBA00004496"/>
    </source>
</evidence>
<comment type="catalytic activity">
    <reaction evidence="1">
        <text>Exonucleolytic cleavage of poly(A) to 5'-AMP.</text>
        <dbReference type="EC" id="3.1.13.4"/>
    </reaction>
</comment>
<evidence type="ECO:0000256" key="7">
    <source>
        <dbReference type="ARBA" id="ARBA00022722"/>
    </source>
</evidence>
<feature type="transmembrane region" description="Helical" evidence="15">
    <location>
        <begin position="34"/>
        <end position="55"/>
    </location>
</feature>
<keyword evidence="9" id="KW-0378">Hydrolase</keyword>
<keyword evidence="10" id="KW-0269">Exonuclease</keyword>
<evidence type="ECO:0000256" key="9">
    <source>
        <dbReference type="ARBA" id="ARBA00022801"/>
    </source>
</evidence>
<comment type="similarity">
    <text evidence="4">Belongs to the CAF1 family.</text>
</comment>
<dbReference type="GO" id="GO:0030014">
    <property type="term" value="C:CCR4-NOT complex"/>
    <property type="evidence" value="ECO:0007669"/>
    <property type="project" value="InterPro"/>
</dbReference>
<feature type="transmembrane region" description="Helical" evidence="15">
    <location>
        <begin position="190"/>
        <end position="223"/>
    </location>
</feature>
<evidence type="ECO:0000313" key="16">
    <source>
        <dbReference type="EMBL" id="KAK0390394.1"/>
    </source>
</evidence>
<keyword evidence="15" id="KW-1133">Transmembrane helix</keyword>
<dbReference type="InterPro" id="IPR039637">
    <property type="entry name" value="CNOT7/CNOT8/Pop2"/>
</dbReference>
<keyword evidence="11" id="KW-0694">RNA-binding</keyword>
<evidence type="ECO:0000256" key="13">
    <source>
        <dbReference type="ARBA" id="ARBA00023163"/>
    </source>
</evidence>
<evidence type="ECO:0000256" key="12">
    <source>
        <dbReference type="ARBA" id="ARBA00023015"/>
    </source>
</evidence>
<dbReference type="Pfam" id="PF04857">
    <property type="entry name" value="CAF1"/>
    <property type="match status" value="1"/>
</dbReference>
<evidence type="ECO:0000256" key="11">
    <source>
        <dbReference type="ARBA" id="ARBA00022884"/>
    </source>
</evidence>
<evidence type="ECO:0000256" key="10">
    <source>
        <dbReference type="ARBA" id="ARBA00022839"/>
    </source>
</evidence>
<dbReference type="InterPro" id="IPR012337">
    <property type="entry name" value="RNaseH-like_sf"/>
</dbReference>
<keyword evidence="13" id="KW-0804">Transcription</keyword>
<reference evidence="16" key="1">
    <citation type="submission" date="2023-06" db="EMBL/GenBank/DDBJ databases">
        <title>Genomic analysis of the entomopathogenic nematode Steinernema hermaphroditum.</title>
        <authorList>
            <person name="Schwarz E.M."/>
            <person name="Heppert J.K."/>
            <person name="Baniya A."/>
            <person name="Schwartz H.T."/>
            <person name="Tan C.-H."/>
            <person name="Antoshechkin I."/>
            <person name="Sternberg P.W."/>
            <person name="Goodrich-Blair H."/>
            <person name="Dillman A.R."/>
        </authorList>
    </citation>
    <scope>NUCLEOTIDE SEQUENCE</scope>
    <source>
        <strain evidence="16">PS9179</strain>
        <tissue evidence="16">Whole animal</tissue>
    </source>
</reference>
<evidence type="ECO:0000256" key="5">
    <source>
        <dbReference type="ARBA" id="ARBA00012161"/>
    </source>
</evidence>
<evidence type="ECO:0000256" key="15">
    <source>
        <dbReference type="SAM" id="Phobius"/>
    </source>
</evidence>
<dbReference type="GO" id="GO:0005737">
    <property type="term" value="C:cytoplasm"/>
    <property type="evidence" value="ECO:0007669"/>
    <property type="project" value="UniProtKB-SubCell"/>
</dbReference>
<keyword evidence="8" id="KW-0479">Metal-binding</keyword>
<evidence type="ECO:0000313" key="17">
    <source>
        <dbReference type="Proteomes" id="UP001175271"/>
    </source>
</evidence>
<evidence type="ECO:0000256" key="1">
    <source>
        <dbReference type="ARBA" id="ARBA00001663"/>
    </source>
</evidence>
<keyword evidence="14" id="KW-0539">Nucleus</keyword>
<evidence type="ECO:0000256" key="8">
    <source>
        <dbReference type="ARBA" id="ARBA00022723"/>
    </source>
</evidence>
<proteinExistence type="inferred from homology"/>
<evidence type="ECO:0000256" key="4">
    <source>
        <dbReference type="ARBA" id="ARBA00008372"/>
    </source>
</evidence>
<organism evidence="16 17">
    <name type="scientific">Steinernema hermaphroditum</name>
    <dbReference type="NCBI Taxonomy" id="289476"/>
    <lineage>
        <taxon>Eukaryota</taxon>
        <taxon>Metazoa</taxon>
        <taxon>Ecdysozoa</taxon>
        <taxon>Nematoda</taxon>
        <taxon>Chromadorea</taxon>
        <taxon>Rhabditida</taxon>
        <taxon>Tylenchina</taxon>
        <taxon>Panagrolaimomorpha</taxon>
        <taxon>Strongyloidoidea</taxon>
        <taxon>Steinernematidae</taxon>
        <taxon>Steinernema</taxon>
    </lineage>
</organism>
<dbReference type="EC" id="3.1.13.4" evidence="5"/>
<keyword evidence="6" id="KW-0963">Cytoplasm</keyword>
<gene>
    <name evidence="16" type="ORF">QR680_019333</name>
</gene>
<dbReference type="GO" id="GO:0046872">
    <property type="term" value="F:metal ion binding"/>
    <property type="evidence" value="ECO:0007669"/>
    <property type="project" value="UniProtKB-KW"/>
</dbReference>